<dbReference type="Gene3D" id="2.60.40.10">
    <property type="entry name" value="Immunoglobulins"/>
    <property type="match status" value="1"/>
</dbReference>
<accession>A0A382G6B8</accession>
<dbReference type="SUPFAM" id="SSF49299">
    <property type="entry name" value="PKD domain"/>
    <property type="match status" value="1"/>
</dbReference>
<evidence type="ECO:0008006" key="2">
    <source>
        <dbReference type="Google" id="ProtNLM"/>
    </source>
</evidence>
<organism evidence="1">
    <name type="scientific">marine metagenome</name>
    <dbReference type="NCBI Taxonomy" id="408172"/>
    <lineage>
        <taxon>unclassified sequences</taxon>
        <taxon>metagenomes</taxon>
        <taxon>ecological metagenomes</taxon>
    </lineage>
</organism>
<dbReference type="InterPro" id="IPR035986">
    <property type="entry name" value="PKD_dom_sf"/>
</dbReference>
<evidence type="ECO:0000313" key="1">
    <source>
        <dbReference type="EMBL" id="SVB70133.1"/>
    </source>
</evidence>
<name>A0A382G6B8_9ZZZZ</name>
<reference evidence="1" key="1">
    <citation type="submission" date="2018-05" db="EMBL/GenBank/DDBJ databases">
        <authorList>
            <person name="Lanie J.A."/>
            <person name="Ng W.-L."/>
            <person name="Kazmierczak K.M."/>
            <person name="Andrzejewski T.M."/>
            <person name="Davidsen T.M."/>
            <person name="Wayne K.J."/>
            <person name="Tettelin H."/>
            <person name="Glass J.I."/>
            <person name="Rusch D."/>
            <person name="Podicherti R."/>
            <person name="Tsui H.-C.T."/>
            <person name="Winkler M.E."/>
        </authorList>
    </citation>
    <scope>NUCLEOTIDE SEQUENCE</scope>
</reference>
<gene>
    <name evidence="1" type="ORF">METZ01_LOCUS222987</name>
</gene>
<sequence length="342" mass="37501">MNGPVEILSLNATDSFVEAGGLLSLKCVAQDQDKDPLAYSWESTSGSFLVIKDSAVWTAPMEYGRYFISCRVTDNYGASDVATVKIMVNSSNGQVVSPDTYIMIIFDNSGSMNSTLSPLQTMATGAYTDSSSLRNTLQDFYATGTTQKYGNLDKATNGSDAYDNHVYLLQADSERTFRFLANKGVMYSTDGNFTEIARTGFSTAAGKDFEYADNIVILVFQDEAASVYHSNSFSDTDNRTNSYDSDIENLRNKINTVHNTQGLTYFGHIFHVNDDGSNPFKSFVQAVLGGQGNYFGSNGLNDSTIYSDPISADYDLNDGDTEIYYKNIVTTALTNMGFILFN</sequence>
<proteinExistence type="predicted"/>
<protein>
    <recommendedName>
        <fullName evidence="2">Ig-like domain-containing protein</fullName>
    </recommendedName>
</protein>
<dbReference type="AlphaFoldDB" id="A0A382G6B8"/>
<dbReference type="InterPro" id="IPR013783">
    <property type="entry name" value="Ig-like_fold"/>
</dbReference>
<dbReference type="EMBL" id="UINC01053525">
    <property type="protein sequence ID" value="SVB70133.1"/>
    <property type="molecule type" value="Genomic_DNA"/>
</dbReference>